<dbReference type="InterPro" id="IPR038289">
    <property type="entry name" value="DVA-1_sf"/>
</dbReference>
<dbReference type="Gene3D" id="1.10.533.30">
    <property type="entry name" value="Nematode polyprotein allergen ABA-1"/>
    <property type="match status" value="1"/>
</dbReference>
<name>A0ABR1E5Y9_NECAM</name>
<dbReference type="Proteomes" id="UP001303046">
    <property type="component" value="Unassembled WGS sequence"/>
</dbReference>
<feature type="chain" id="PRO_5047010571" description="Polyprotein allergen nematode domain-containing protein" evidence="1">
    <location>
        <begin position="21"/>
        <end position="179"/>
    </location>
</feature>
<keyword evidence="1" id="KW-0732">Signal</keyword>
<evidence type="ECO:0000256" key="1">
    <source>
        <dbReference type="SAM" id="SignalP"/>
    </source>
</evidence>
<gene>
    <name evidence="3" type="primary">Necator_chrV.g20404</name>
    <name evidence="3" type="ORF">RB195_015611</name>
</gene>
<accession>A0ABR1E5Y9</accession>
<dbReference type="InterPro" id="IPR032487">
    <property type="entry name" value="ABA-1_nematode"/>
</dbReference>
<evidence type="ECO:0000313" key="4">
    <source>
        <dbReference type="Proteomes" id="UP001303046"/>
    </source>
</evidence>
<dbReference type="EMBL" id="JAVFWL010000005">
    <property type="protein sequence ID" value="KAK6757893.1"/>
    <property type="molecule type" value="Genomic_DNA"/>
</dbReference>
<organism evidence="3 4">
    <name type="scientific">Necator americanus</name>
    <name type="common">Human hookworm</name>
    <dbReference type="NCBI Taxonomy" id="51031"/>
    <lineage>
        <taxon>Eukaryota</taxon>
        <taxon>Metazoa</taxon>
        <taxon>Ecdysozoa</taxon>
        <taxon>Nematoda</taxon>
        <taxon>Chromadorea</taxon>
        <taxon>Rhabditida</taxon>
        <taxon>Rhabditina</taxon>
        <taxon>Rhabditomorpha</taxon>
        <taxon>Strongyloidea</taxon>
        <taxon>Ancylostomatidae</taxon>
        <taxon>Bunostominae</taxon>
        <taxon>Necator</taxon>
    </lineage>
</organism>
<evidence type="ECO:0000259" key="2">
    <source>
        <dbReference type="Pfam" id="PF16469"/>
    </source>
</evidence>
<dbReference type="Pfam" id="PF16469">
    <property type="entry name" value="NPA"/>
    <property type="match status" value="1"/>
</dbReference>
<feature type="domain" description="Polyprotein allergen nematode" evidence="2">
    <location>
        <begin position="53"/>
        <end position="153"/>
    </location>
</feature>
<feature type="signal peptide" evidence="1">
    <location>
        <begin position="1"/>
        <end position="20"/>
    </location>
</feature>
<sequence length="179" mass="19736">MKTFSAVAIFILLFVSDVNAERGRSNPREPMERQQPRLGSKAVRNLLFASKVWLTADQARMINDLQTQGDDGAVVRQLTEYYRNMGDKSRASLRVQSTCRAILSDEVGQAAVDELIAMKAKITPSSELVTKINSLFRDVKKSDVSVIQPLCAAAYEDSHVPTANDQRRVRRGIPGAAAA</sequence>
<evidence type="ECO:0000313" key="3">
    <source>
        <dbReference type="EMBL" id="KAK6757893.1"/>
    </source>
</evidence>
<reference evidence="3 4" key="1">
    <citation type="submission" date="2023-08" db="EMBL/GenBank/DDBJ databases">
        <title>A Necator americanus chromosomal reference genome.</title>
        <authorList>
            <person name="Ilik V."/>
            <person name="Petrzelkova K.J."/>
            <person name="Pardy F."/>
            <person name="Fuh T."/>
            <person name="Niatou-Singa F.S."/>
            <person name="Gouil Q."/>
            <person name="Baker L."/>
            <person name="Ritchie M.E."/>
            <person name="Jex A.R."/>
            <person name="Gazzola D."/>
            <person name="Li H."/>
            <person name="Toshio Fujiwara R."/>
            <person name="Zhan B."/>
            <person name="Aroian R.V."/>
            <person name="Pafco B."/>
            <person name="Schwarz E.M."/>
        </authorList>
    </citation>
    <scope>NUCLEOTIDE SEQUENCE [LARGE SCALE GENOMIC DNA]</scope>
    <source>
        <strain evidence="3 4">Aroian</strain>
        <tissue evidence="3">Whole animal</tissue>
    </source>
</reference>
<comment type="caution">
    <text evidence="3">The sequence shown here is derived from an EMBL/GenBank/DDBJ whole genome shotgun (WGS) entry which is preliminary data.</text>
</comment>
<proteinExistence type="predicted"/>
<keyword evidence="4" id="KW-1185">Reference proteome</keyword>
<protein>
    <recommendedName>
        <fullName evidence="2">Polyprotein allergen nematode domain-containing protein</fullName>
    </recommendedName>
</protein>